<dbReference type="Pfam" id="PF24595">
    <property type="entry name" value="DUF7619"/>
    <property type="match status" value="1"/>
</dbReference>
<feature type="repeat" description="NHL" evidence="2">
    <location>
        <begin position="108"/>
        <end position="151"/>
    </location>
</feature>
<dbReference type="SUPFAM" id="SSF101898">
    <property type="entry name" value="NHL repeat"/>
    <property type="match status" value="1"/>
</dbReference>
<dbReference type="InterPro" id="IPR026444">
    <property type="entry name" value="Secre_tail"/>
</dbReference>
<feature type="repeat" description="NHL" evidence="2">
    <location>
        <begin position="442"/>
        <end position="480"/>
    </location>
</feature>
<dbReference type="InterPro" id="IPR011042">
    <property type="entry name" value="6-blade_b-propeller_TolB-like"/>
</dbReference>
<dbReference type="InterPro" id="IPR013783">
    <property type="entry name" value="Ig-like_fold"/>
</dbReference>
<dbReference type="SUPFAM" id="SSF81296">
    <property type="entry name" value="E set domains"/>
    <property type="match status" value="4"/>
</dbReference>
<dbReference type="OrthoDB" id="1524003at2"/>
<dbReference type="Pfam" id="PF18962">
    <property type="entry name" value="Por_Secre_tail"/>
    <property type="match status" value="1"/>
</dbReference>
<dbReference type="PANTHER" id="PTHR24104:SF25">
    <property type="entry name" value="PROTEIN LIN-41"/>
    <property type="match status" value="1"/>
</dbReference>
<dbReference type="InterPro" id="IPR001258">
    <property type="entry name" value="NHL_repeat"/>
</dbReference>
<evidence type="ECO:0000313" key="6">
    <source>
        <dbReference type="Proteomes" id="UP000253919"/>
    </source>
</evidence>
<gene>
    <name evidence="5" type="ORF">AHMF7616_03040</name>
</gene>
<feature type="chain" id="PRO_5016703185" evidence="3">
    <location>
        <begin position="20"/>
        <end position="1487"/>
    </location>
</feature>
<dbReference type="InterPro" id="IPR055353">
    <property type="entry name" value="DUF7619"/>
</dbReference>
<dbReference type="Gene3D" id="2.60.40.10">
    <property type="entry name" value="Immunoglobulins"/>
    <property type="match status" value="4"/>
</dbReference>
<evidence type="ECO:0000256" key="3">
    <source>
        <dbReference type="SAM" id="SignalP"/>
    </source>
</evidence>
<evidence type="ECO:0000259" key="4">
    <source>
        <dbReference type="SMART" id="SM00429"/>
    </source>
</evidence>
<dbReference type="CDD" id="cd00102">
    <property type="entry name" value="IPT"/>
    <property type="match status" value="1"/>
</dbReference>
<dbReference type="SMART" id="SM00429">
    <property type="entry name" value="IPT"/>
    <property type="match status" value="4"/>
</dbReference>
<dbReference type="PROSITE" id="PS51125">
    <property type="entry name" value="NHL"/>
    <property type="match status" value="2"/>
</dbReference>
<dbReference type="GO" id="GO:0008270">
    <property type="term" value="F:zinc ion binding"/>
    <property type="evidence" value="ECO:0007669"/>
    <property type="project" value="UniProtKB-KW"/>
</dbReference>
<dbReference type="PANTHER" id="PTHR24104">
    <property type="entry name" value="E3 UBIQUITIN-PROTEIN LIGASE NHLRC1-RELATED"/>
    <property type="match status" value="1"/>
</dbReference>
<name>A0A369QMJ4_9BACT</name>
<sequence length="1487" mass="163970">MRTLLLATLLFLTSFLVRAQVPELKLNRTFGTPIDSPWDIALDKDNFLYVLEDNFINKFNPQGVLINSFAFNSENGAMNLALDNDGNMYFLNLTEYTIQKYNPQGDLMLEVGSRGHKQGQIWFSNGLALDEAGNIYIAEVENDRIQKFDAKGKFVFEFKLPDSPKKFNKPMAVTVSKSGIIYILTEDYRIVKINNQGQLLENFNITLSNFEVSGGFVNTLVLDENENMYITNSIEGKIHKFTSSGQYLQSYGNPYPQPGFLNRERIRLAINSEGNLYVSDKMEEGSSDIHIFSPDGSLIKRFGGFKFAKAITQDYQNDFYLVALTSDPLIRKYNQNGGLEFQFGSTDWKEGAFVTPVTSKTDELGNLYVLENENTYNWTRIQKFNKEGKFVAKYENFGADAQNSKFTDFALDIHGNMYVTDYYQGCIRKLNSSGEYLGKIITHGTGKGKIYFPKALDVDHKGSIYVSDYNGDRIQKFTPDGRVILEMNASGTPGDSVDFHQPASLAVDLSGNIYAWNGKNNFIRRYDASGHEAPSLEGVAGKISINQNSTRILILNDFFVYEYLVENTTKQSFITGKIYQDTNRNCQFDDNEKPLPYIVVTAEPGTYYGVSDEQGNYSIPVGTGNYTLKTLLPQEIGRTITSTCPDAFNQIIAVPYFDTVVNGLNFGNQVSSNSILNVEVASNRRRRCFRNTTMVTYANTGFATSQNAKVMVQLPEFVHFISANAEYTQDSKGNYIFAVGVLQPNQRGTITIIDSVSCNDPSIRGLTVCTKAWITPANTYTTPSNWNKAEISVTGKITTEEQARFVIQNQGQGNMTDSLAFRVFQDVDLVLKSKYQLVAGDSLVLRFTPTGRVVRVEVDQPEGHPLKATASTNLEVKSKNAARAPEPLMMAYPPDDSEPEISEDCQPILDSYDPNDKQAIPVGLTANHYTPTNTPLRYTIRFQNTGNDVAYRVVVVDTLAEDLDVSTLQVGASSHAYTLSISGKIQPILTFTFDNILLPDSTHNQAGSNGFISFSIKPKLNLPEKKEIKNYADIFFDYNEPVRTNTTVNQIYDVPRVVNAGKQLKVQNIITMPTIHSFSPAQSRTGEVVIILGSNFGTNLTENTVTFNGVKATILSTSPEELTVRVPNNALSGKIKITTPDGVAQSQTDYFIFQAPTLTGISVNEGVTGQVITLTGKYFAPELALDTVLFNKTPAKVLAASETSLQVAVPAAARRSKILIKTRGGQAESAQEFRIWYPPVITGFNSAKGKAGTILTITGNDFAEETSRNKVQFAGIPSQVMQATATALRVQVPAEAISGDIQVETPGGVTHSPTAFTFIPAPVITSFTPSSGNAGTVITIKGRNFNADNQADTVLINKEAAKILKISQTSLVVEAPKGVRSGTLTVAGAGGRAGSSEFLVLDLNPKEALTVYPNPTQETIIINWYKANFTVESLDIYNAVGKRVLTENLKNSSKDERQLSLRALPAGIYTMRLQTSEGAVVKQIIRL</sequence>
<dbReference type="Gene3D" id="2.40.10.500">
    <property type="match status" value="1"/>
</dbReference>
<dbReference type="InterPro" id="IPR008969">
    <property type="entry name" value="CarboxyPept-like_regulatory"/>
</dbReference>
<feature type="domain" description="IPT/TIG" evidence="4">
    <location>
        <begin position="1072"/>
        <end position="1154"/>
    </location>
</feature>
<dbReference type="InterPro" id="IPR002909">
    <property type="entry name" value="IPT_dom"/>
</dbReference>
<keyword evidence="1" id="KW-0677">Repeat</keyword>
<keyword evidence="6" id="KW-1185">Reference proteome</keyword>
<dbReference type="Proteomes" id="UP000253919">
    <property type="component" value="Unassembled WGS sequence"/>
</dbReference>
<feature type="signal peptide" evidence="3">
    <location>
        <begin position="1"/>
        <end position="19"/>
    </location>
</feature>
<evidence type="ECO:0000256" key="1">
    <source>
        <dbReference type="ARBA" id="ARBA00022737"/>
    </source>
</evidence>
<dbReference type="Gene3D" id="2.120.10.30">
    <property type="entry name" value="TolB, C-terminal domain"/>
    <property type="match status" value="3"/>
</dbReference>
<dbReference type="InterPro" id="IPR014756">
    <property type="entry name" value="Ig_E-set"/>
</dbReference>
<dbReference type="EMBL" id="QASA01000001">
    <property type="protein sequence ID" value="RDC64426.1"/>
    <property type="molecule type" value="Genomic_DNA"/>
</dbReference>
<evidence type="ECO:0000313" key="5">
    <source>
        <dbReference type="EMBL" id="RDC64426.1"/>
    </source>
</evidence>
<feature type="domain" description="IPT/TIG" evidence="4">
    <location>
        <begin position="1238"/>
        <end position="1319"/>
    </location>
</feature>
<dbReference type="InterPro" id="IPR050952">
    <property type="entry name" value="TRIM-NHL_E3_ligases"/>
</dbReference>
<dbReference type="SUPFAM" id="SSF63829">
    <property type="entry name" value="Calcium-dependent phosphotriesterase"/>
    <property type="match status" value="1"/>
</dbReference>
<dbReference type="CDD" id="cd00603">
    <property type="entry name" value="IPT_PCSR"/>
    <property type="match status" value="3"/>
</dbReference>
<reference evidence="5 6" key="1">
    <citation type="submission" date="2018-04" db="EMBL/GenBank/DDBJ databases">
        <title>Adhaeribacter sp. HMF7616 genome sequencing and assembly.</title>
        <authorList>
            <person name="Kang H."/>
            <person name="Kang J."/>
            <person name="Cha I."/>
            <person name="Kim H."/>
            <person name="Joh K."/>
        </authorList>
    </citation>
    <scope>NUCLEOTIDE SEQUENCE [LARGE SCALE GENOMIC DNA]</scope>
    <source>
        <strain evidence="5 6">HMF7616</strain>
    </source>
</reference>
<dbReference type="NCBIfam" id="TIGR04183">
    <property type="entry name" value="Por_Secre_tail"/>
    <property type="match status" value="1"/>
</dbReference>
<proteinExistence type="predicted"/>
<dbReference type="Pfam" id="PF01833">
    <property type="entry name" value="TIG"/>
    <property type="match status" value="3"/>
</dbReference>
<organism evidence="5 6">
    <name type="scientific">Adhaeribacter pallidiroseus</name>
    <dbReference type="NCBI Taxonomy" id="2072847"/>
    <lineage>
        <taxon>Bacteria</taxon>
        <taxon>Pseudomonadati</taxon>
        <taxon>Bacteroidota</taxon>
        <taxon>Cytophagia</taxon>
        <taxon>Cytophagales</taxon>
        <taxon>Hymenobacteraceae</taxon>
        <taxon>Adhaeribacter</taxon>
    </lineage>
</organism>
<evidence type="ECO:0000256" key="2">
    <source>
        <dbReference type="PROSITE-ProRule" id="PRU00504"/>
    </source>
</evidence>
<protein>
    <submittedName>
        <fullName evidence="5">Tripartite motif-containing protein</fullName>
    </submittedName>
</protein>
<dbReference type="RefSeq" id="WP_115373581.1">
    <property type="nucleotide sequence ID" value="NZ_QASA01000001.1"/>
</dbReference>
<dbReference type="SUPFAM" id="SSF49464">
    <property type="entry name" value="Carboxypeptidase regulatory domain-like"/>
    <property type="match status" value="1"/>
</dbReference>
<keyword evidence="3" id="KW-0732">Signal</keyword>
<feature type="domain" description="IPT/TIG" evidence="4">
    <location>
        <begin position="1155"/>
        <end position="1236"/>
    </location>
</feature>
<accession>A0A369QMJ4</accession>
<comment type="caution">
    <text evidence="5">The sequence shown here is derived from an EMBL/GenBank/DDBJ whole genome shotgun (WGS) entry which is preliminary data.</text>
</comment>
<dbReference type="CDD" id="cd05819">
    <property type="entry name" value="NHL"/>
    <property type="match status" value="1"/>
</dbReference>
<feature type="domain" description="IPT/TIG" evidence="4">
    <location>
        <begin position="1321"/>
        <end position="1401"/>
    </location>
</feature>